<evidence type="ECO:0000256" key="4">
    <source>
        <dbReference type="ARBA" id="ARBA00022692"/>
    </source>
</evidence>
<evidence type="ECO:0000256" key="2">
    <source>
        <dbReference type="ARBA" id="ARBA00022448"/>
    </source>
</evidence>
<accession>A0ABV9F6T9</accession>
<comment type="similarity">
    <text evidence="7">Belongs to the binding-protein-dependent transport system permease family.</text>
</comment>
<evidence type="ECO:0000313" key="10">
    <source>
        <dbReference type="Proteomes" id="UP001596028"/>
    </source>
</evidence>
<sequence>MKRTVLVSARLAVLIAIAVVALFPIYWMVMSSFRTHEEIFKYATLSPELFLPVEWTLQNYRDIFLDPSKPFGRYMLNTLLVAGVVTTLGLAVNAMSAFAFAKLSFPFKKLLLTIFLSSLVIPYEVIMVPQYLLMRDLNWINSYAALIVPQIVWVFGIFMLIQFFSDIPRDILEAARIDGAGWTRIFAKIVLPTAVPALITLGLMTFLNQWDSFLWPLVVINEDKKQVIQVAISSFQSLRNISWGKILAATTISSVPILVVFLFLQKYYVQGITMSGVKG</sequence>
<feature type="transmembrane region" description="Helical" evidence="7">
    <location>
        <begin position="143"/>
        <end position="164"/>
    </location>
</feature>
<protein>
    <submittedName>
        <fullName evidence="9">Carbohydrate ABC transporter permease</fullName>
    </submittedName>
</protein>
<dbReference type="PANTHER" id="PTHR43744">
    <property type="entry name" value="ABC TRANSPORTER PERMEASE PROTEIN MG189-RELATED-RELATED"/>
    <property type="match status" value="1"/>
</dbReference>
<name>A0ABV9F6T9_9BACL</name>
<dbReference type="InterPro" id="IPR035906">
    <property type="entry name" value="MetI-like_sf"/>
</dbReference>
<gene>
    <name evidence="9" type="ORF">ACFO3S_04500</name>
</gene>
<keyword evidence="10" id="KW-1185">Reference proteome</keyword>
<feature type="transmembrane region" description="Helical" evidence="7">
    <location>
        <begin position="7"/>
        <end position="29"/>
    </location>
</feature>
<feature type="transmembrane region" description="Helical" evidence="7">
    <location>
        <begin position="74"/>
        <end position="98"/>
    </location>
</feature>
<evidence type="ECO:0000256" key="5">
    <source>
        <dbReference type="ARBA" id="ARBA00022989"/>
    </source>
</evidence>
<evidence type="ECO:0000256" key="7">
    <source>
        <dbReference type="RuleBase" id="RU363032"/>
    </source>
</evidence>
<dbReference type="RefSeq" id="WP_378092730.1">
    <property type="nucleotide sequence ID" value="NZ_JBHSEP010000002.1"/>
</dbReference>
<feature type="transmembrane region" description="Helical" evidence="7">
    <location>
        <begin position="246"/>
        <end position="264"/>
    </location>
</feature>
<dbReference type="PANTHER" id="PTHR43744:SF12">
    <property type="entry name" value="ABC TRANSPORTER PERMEASE PROTEIN MG189-RELATED"/>
    <property type="match status" value="1"/>
</dbReference>
<dbReference type="PROSITE" id="PS50928">
    <property type="entry name" value="ABC_TM1"/>
    <property type="match status" value="1"/>
</dbReference>
<feature type="transmembrane region" description="Helical" evidence="7">
    <location>
        <begin position="110"/>
        <end position="131"/>
    </location>
</feature>
<comment type="subcellular location">
    <subcellularLocation>
        <location evidence="1 7">Cell membrane</location>
        <topology evidence="1 7">Multi-pass membrane protein</topology>
    </subcellularLocation>
</comment>
<evidence type="ECO:0000256" key="3">
    <source>
        <dbReference type="ARBA" id="ARBA00022475"/>
    </source>
</evidence>
<evidence type="ECO:0000259" key="8">
    <source>
        <dbReference type="PROSITE" id="PS50928"/>
    </source>
</evidence>
<keyword evidence="3" id="KW-1003">Cell membrane</keyword>
<evidence type="ECO:0000256" key="1">
    <source>
        <dbReference type="ARBA" id="ARBA00004651"/>
    </source>
</evidence>
<keyword evidence="5 7" id="KW-1133">Transmembrane helix</keyword>
<dbReference type="EMBL" id="JBHSEP010000002">
    <property type="protein sequence ID" value="MFC4597486.1"/>
    <property type="molecule type" value="Genomic_DNA"/>
</dbReference>
<dbReference type="Gene3D" id="1.10.3720.10">
    <property type="entry name" value="MetI-like"/>
    <property type="match status" value="1"/>
</dbReference>
<organism evidence="9 10">
    <name type="scientific">Cohnella hongkongensis</name>
    <dbReference type="NCBI Taxonomy" id="178337"/>
    <lineage>
        <taxon>Bacteria</taxon>
        <taxon>Bacillati</taxon>
        <taxon>Bacillota</taxon>
        <taxon>Bacilli</taxon>
        <taxon>Bacillales</taxon>
        <taxon>Paenibacillaceae</taxon>
        <taxon>Cohnella</taxon>
    </lineage>
</organism>
<proteinExistence type="inferred from homology"/>
<dbReference type="Proteomes" id="UP001596028">
    <property type="component" value="Unassembled WGS sequence"/>
</dbReference>
<evidence type="ECO:0000313" key="9">
    <source>
        <dbReference type="EMBL" id="MFC4597486.1"/>
    </source>
</evidence>
<feature type="domain" description="ABC transmembrane type-1" evidence="8">
    <location>
        <begin position="75"/>
        <end position="264"/>
    </location>
</feature>
<keyword evidence="6 7" id="KW-0472">Membrane</keyword>
<dbReference type="CDD" id="cd06261">
    <property type="entry name" value="TM_PBP2"/>
    <property type="match status" value="1"/>
</dbReference>
<keyword evidence="4 7" id="KW-0812">Transmembrane</keyword>
<dbReference type="SUPFAM" id="SSF161098">
    <property type="entry name" value="MetI-like"/>
    <property type="match status" value="1"/>
</dbReference>
<dbReference type="Pfam" id="PF00528">
    <property type="entry name" value="BPD_transp_1"/>
    <property type="match status" value="1"/>
</dbReference>
<evidence type="ECO:0000256" key="6">
    <source>
        <dbReference type="ARBA" id="ARBA00023136"/>
    </source>
</evidence>
<comment type="caution">
    <text evidence="9">The sequence shown here is derived from an EMBL/GenBank/DDBJ whole genome shotgun (WGS) entry which is preliminary data.</text>
</comment>
<dbReference type="InterPro" id="IPR000515">
    <property type="entry name" value="MetI-like"/>
</dbReference>
<reference evidence="10" key="1">
    <citation type="journal article" date="2019" name="Int. J. Syst. Evol. Microbiol.">
        <title>The Global Catalogue of Microorganisms (GCM) 10K type strain sequencing project: providing services to taxonomists for standard genome sequencing and annotation.</title>
        <authorList>
            <consortium name="The Broad Institute Genomics Platform"/>
            <consortium name="The Broad Institute Genome Sequencing Center for Infectious Disease"/>
            <person name="Wu L."/>
            <person name="Ma J."/>
        </authorList>
    </citation>
    <scope>NUCLEOTIDE SEQUENCE [LARGE SCALE GENOMIC DNA]</scope>
    <source>
        <strain evidence="10">CCUG 49571</strain>
    </source>
</reference>
<feature type="transmembrane region" description="Helical" evidence="7">
    <location>
        <begin position="185"/>
        <end position="207"/>
    </location>
</feature>
<keyword evidence="2 7" id="KW-0813">Transport</keyword>